<evidence type="ECO:0000313" key="1">
    <source>
        <dbReference type="EMBL" id="GAF75528.1"/>
    </source>
</evidence>
<feature type="non-terminal residue" evidence="1">
    <location>
        <position position="85"/>
    </location>
</feature>
<proteinExistence type="predicted"/>
<dbReference type="EMBL" id="BARS01006912">
    <property type="protein sequence ID" value="GAF75528.1"/>
    <property type="molecule type" value="Genomic_DNA"/>
</dbReference>
<sequence>MGRSKDWFPKFGFSRRNNNAFINFVTFPSGRKRLLVKEVVINPDKIVGTDAGDLGSTGGAILVAAPGAKFVAQFITALVIYDYDT</sequence>
<comment type="caution">
    <text evidence="1">The sequence shown here is derived from an EMBL/GenBank/DDBJ whole genome shotgun (WGS) entry which is preliminary data.</text>
</comment>
<dbReference type="AlphaFoldDB" id="X0S394"/>
<organism evidence="1">
    <name type="scientific">marine sediment metagenome</name>
    <dbReference type="NCBI Taxonomy" id="412755"/>
    <lineage>
        <taxon>unclassified sequences</taxon>
        <taxon>metagenomes</taxon>
        <taxon>ecological metagenomes</taxon>
    </lineage>
</organism>
<protein>
    <submittedName>
        <fullName evidence="1">Uncharacterized protein</fullName>
    </submittedName>
</protein>
<name>X0S394_9ZZZZ</name>
<accession>X0S394</accession>
<gene>
    <name evidence="1" type="ORF">S01H1_13397</name>
</gene>
<reference evidence="1" key="1">
    <citation type="journal article" date="2014" name="Front. Microbiol.">
        <title>High frequency of phylogenetically diverse reductive dehalogenase-homologous genes in deep subseafloor sedimentary metagenomes.</title>
        <authorList>
            <person name="Kawai M."/>
            <person name="Futagami T."/>
            <person name="Toyoda A."/>
            <person name="Takaki Y."/>
            <person name="Nishi S."/>
            <person name="Hori S."/>
            <person name="Arai W."/>
            <person name="Tsubouchi T."/>
            <person name="Morono Y."/>
            <person name="Uchiyama I."/>
            <person name="Ito T."/>
            <person name="Fujiyama A."/>
            <person name="Inagaki F."/>
            <person name="Takami H."/>
        </authorList>
    </citation>
    <scope>NUCLEOTIDE SEQUENCE</scope>
    <source>
        <strain evidence="1">Expedition CK06-06</strain>
    </source>
</reference>